<dbReference type="EMBL" id="FQVD01000017">
    <property type="protein sequence ID" value="SHF37348.1"/>
    <property type="molecule type" value="Genomic_DNA"/>
</dbReference>
<sequence length="373" mass="43395">MNRLYSMAQAFVDKYNAEYNYNLRLRRFSENGFCLPYINTENIYIDKSLHIWLAFYYFGTPNLFLYYRLLKGMLDFNNADGASTILGLIKAEYESSSDRFHYLLSQNPEWIPAQVMAMTLHELAHHRFRNDRSSYQLFVNDVKQFLQNRSFNISKDYVPNADFKAIGINFDEIRGLAEEAYDAIIEDDLENEGFLEELAADSFVFNHFSQSLSGCGVNQAIASSMALTGSCVFFLEYANRINKLFFTPINEDKKERVKHNLIATIVDSVNSRIRAIYQDFHINNFFASENIDDDSRMLYSTLVGVPLYDFNESLDVEFMKSLQPFQDILNEGGQIEFDENKLKLVRQVVDTFENTIIRSILNELDKKSTFTIR</sequence>
<evidence type="ECO:0000313" key="3">
    <source>
        <dbReference type="Proteomes" id="UP000184436"/>
    </source>
</evidence>
<dbReference type="AlphaFoldDB" id="A0A1M5B4H4"/>
<dbReference type="Proteomes" id="UP000184436">
    <property type="component" value="Unassembled WGS sequence"/>
</dbReference>
<keyword evidence="1" id="KW-0812">Transmembrane</keyword>
<proteinExistence type="predicted"/>
<name>A0A1M5B4H4_9BACE</name>
<reference evidence="2 3" key="1">
    <citation type="submission" date="2016-11" db="EMBL/GenBank/DDBJ databases">
        <authorList>
            <person name="Jaros S."/>
            <person name="Januszkiewicz K."/>
            <person name="Wedrychowicz H."/>
        </authorList>
    </citation>
    <scope>NUCLEOTIDE SEQUENCE [LARGE SCALE GENOMIC DNA]</scope>
    <source>
        <strain evidence="2 3">DSM 26883</strain>
    </source>
</reference>
<evidence type="ECO:0000256" key="1">
    <source>
        <dbReference type="SAM" id="Phobius"/>
    </source>
</evidence>
<feature type="transmembrane region" description="Helical" evidence="1">
    <location>
        <begin position="49"/>
        <end position="67"/>
    </location>
</feature>
<keyword evidence="1" id="KW-0472">Membrane</keyword>
<dbReference type="STRING" id="871325.SAMN05444349_11766"/>
<keyword evidence="3" id="KW-1185">Reference proteome</keyword>
<accession>A0A1M5B4H4</accession>
<evidence type="ECO:0000313" key="2">
    <source>
        <dbReference type="EMBL" id="SHF37348.1"/>
    </source>
</evidence>
<protein>
    <submittedName>
        <fullName evidence="2">Uncharacterized protein</fullName>
    </submittedName>
</protein>
<keyword evidence="1" id="KW-1133">Transmembrane helix</keyword>
<gene>
    <name evidence="2" type="ORF">SAMN05444349_11766</name>
</gene>
<organism evidence="2 3">
    <name type="scientific">Bacteroides faecichinchillae</name>
    <dbReference type="NCBI Taxonomy" id="871325"/>
    <lineage>
        <taxon>Bacteria</taxon>
        <taxon>Pseudomonadati</taxon>
        <taxon>Bacteroidota</taxon>
        <taxon>Bacteroidia</taxon>
        <taxon>Bacteroidales</taxon>
        <taxon>Bacteroidaceae</taxon>
        <taxon>Bacteroides</taxon>
    </lineage>
</organism>